<dbReference type="PANTHER" id="PTHR36974:SF1">
    <property type="entry name" value="DOXX FAMILY MEMBRANE PROTEIN"/>
    <property type="match status" value="1"/>
</dbReference>
<sequence length="167" mass="18927">MKPLIVLLVSFVFALFILRYKKNTSPYTLAAQIAMAIMLLFTSIGHFAFAKGMALMLPDFIPMKILVIYATGVLEVLFAIGLLIPSIRPLVAWLIILFFIGIIPCNIKAALEQINYQTAAYDGPDWTYLWFRIPLQVFFIGWVYFSSIYNKNGSLTTRTELATSRTE</sequence>
<keyword evidence="1" id="KW-0812">Transmembrane</keyword>
<feature type="transmembrane region" description="Helical" evidence="1">
    <location>
        <begin position="128"/>
        <end position="145"/>
    </location>
</feature>
<keyword evidence="1" id="KW-1133">Transmembrane helix</keyword>
<feature type="transmembrane region" description="Helical" evidence="1">
    <location>
        <begin position="29"/>
        <end position="49"/>
    </location>
</feature>
<dbReference type="KEGG" id="aup:AsAng_0028930"/>
<evidence type="ECO:0000313" key="2">
    <source>
        <dbReference type="EMBL" id="BDS12178.1"/>
    </source>
</evidence>
<name>A0A915YFI2_9BACT</name>
<evidence type="ECO:0000313" key="3">
    <source>
        <dbReference type="Proteomes" id="UP001060919"/>
    </source>
</evidence>
<dbReference type="RefSeq" id="WP_264793284.1">
    <property type="nucleotide sequence ID" value="NZ_AP026867.1"/>
</dbReference>
<reference evidence="2" key="1">
    <citation type="submission" date="2022-09" db="EMBL/GenBank/DDBJ databases">
        <title>Aureispira anguillicida sp. nov., isolated from Leptocephalus of Japanese eel Anguilla japonica.</title>
        <authorList>
            <person name="Yuasa K."/>
            <person name="Mekata T."/>
            <person name="Ikunari K."/>
        </authorList>
    </citation>
    <scope>NUCLEOTIDE SEQUENCE</scope>
    <source>
        <strain evidence="2">EL160426</strain>
    </source>
</reference>
<organism evidence="2 3">
    <name type="scientific">Aureispira anguillae</name>
    <dbReference type="NCBI Taxonomy" id="2864201"/>
    <lineage>
        <taxon>Bacteria</taxon>
        <taxon>Pseudomonadati</taxon>
        <taxon>Bacteroidota</taxon>
        <taxon>Saprospiria</taxon>
        <taxon>Saprospirales</taxon>
        <taxon>Saprospiraceae</taxon>
        <taxon>Aureispira</taxon>
    </lineage>
</organism>
<dbReference type="AlphaFoldDB" id="A0A915YFI2"/>
<protein>
    <recommendedName>
        <fullName evidence="4">DoxX-like family protein</fullName>
    </recommendedName>
</protein>
<evidence type="ECO:0008006" key="4">
    <source>
        <dbReference type="Google" id="ProtNLM"/>
    </source>
</evidence>
<keyword evidence="3" id="KW-1185">Reference proteome</keyword>
<proteinExistence type="predicted"/>
<feature type="transmembrane region" description="Helical" evidence="1">
    <location>
        <begin position="90"/>
        <end position="107"/>
    </location>
</feature>
<dbReference type="Proteomes" id="UP001060919">
    <property type="component" value="Chromosome"/>
</dbReference>
<keyword evidence="1" id="KW-0472">Membrane</keyword>
<evidence type="ECO:0000256" key="1">
    <source>
        <dbReference type="SAM" id="Phobius"/>
    </source>
</evidence>
<feature type="transmembrane region" description="Helical" evidence="1">
    <location>
        <begin position="61"/>
        <end position="84"/>
    </location>
</feature>
<gene>
    <name evidence="2" type="ORF">AsAng_0028930</name>
</gene>
<dbReference type="EMBL" id="AP026867">
    <property type="protein sequence ID" value="BDS12178.1"/>
    <property type="molecule type" value="Genomic_DNA"/>
</dbReference>
<accession>A0A915YFI2</accession>
<dbReference type="PANTHER" id="PTHR36974">
    <property type="entry name" value="MEMBRANE PROTEIN-RELATED"/>
    <property type="match status" value="1"/>
</dbReference>